<dbReference type="VEuPathDB" id="FungiDB:ASPWEDRAFT_49203"/>
<evidence type="ECO:0000256" key="7">
    <source>
        <dbReference type="SAM" id="MobiDB-lite"/>
    </source>
</evidence>
<dbReference type="PANTHER" id="PTHR21212">
    <property type="entry name" value="BERNARDINELLI-SEIP CONGENITAL LIPODYSTROPHY 2 HOMOLOG BSCL2 PROTEIN"/>
    <property type="match status" value="1"/>
</dbReference>
<dbReference type="Pfam" id="PF06775">
    <property type="entry name" value="Seipin"/>
    <property type="match status" value="1"/>
</dbReference>
<comment type="subcellular location">
    <subcellularLocation>
        <location evidence="1">Endoplasmic reticulum membrane</location>
        <topology evidence="1">Multi-pass membrane protein</topology>
    </subcellularLocation>
</comment>
<keyword evidence="2 8" id="KW-0812">Transmembrane</keyword>
<evidence type="ECO:0000256" key="3">
    <source>
        <dbReference type="ARBA" id="ARBA00022824"/>
    </source>
</evidence>
<evidence type="ECO:0000256" key="4">
    <source>
        <dbReference type="ARBA" id="ARBA00022989"/>
    </source>
</evidence>
<dbReference type="GO" id="GO:0140042">
    <property type="term" value="P:lipid droplet formation"/>
    <property type="evidence" value="ECO:0007669"/>
    <property type="project" value="UniProtKB-ARBA"/>
</dbReference>
<sequence length="389" mass="43559">MSDSGYSTDEDVDNNSSSVSRILDALLTPFRALVSKQALKAYLGTFLFICTSLFMICVSTVAYWIFYYKFIPQVGLERTVHLQFGDGHPWGAASVGSQLVSLQPYDVTIKLELPRTPSNLDAGNFMLDLTLFSHPSTSVLTGANTSIAPISHSRRPAILTYASPMVDTASRLSLMPLYVVGWHREAEEVEVQMMERVEFPRGWRNLPETLRLEIQSHERMQIYDAKVEFKARFTGLRWIMYNWRLSSFFVFTFMFWSVSVISTGVVWFILAVLFSTNNGGSDESLIKGTSDRTPIKEESDDESLDDVSPHDLSGTNPSQIKRIKTEHHEEESKPDYLLSQPHGEGDYSQGDGGEGSSRAAGAGTGLESAEARGVQRRRSHLIKEEDEDS</sequence>
<dbReference type="EMBL" id="KV878210">
    <property type="protein sequence ID" value="OJJ39153.1"/>
    <property type="molecule type" value="Genomic_DNA"/>
</dbReference>
<feature type="region of interest" description="Disordered" evidence="7">
    <location>
        <begin position="283"/>
        <end position="389"/>
    </location>
</feature>
<protein>
    <recommendedName>
        <fullName evidence="11">Seipin</fullName>
    </recommendedName>
</protein>
<evidence type="ECO:0000256" key="2">
    <source>
        <dbReference type="ARBA" id="ARBA00022692"/>
    </source>
</evidence>
<evidence type="ECO:0000256" key="1">
    <source>
        <dbReference type="ARBA" id="ARBA00004477"/>
    </source>
</evidence>
<feature type="transmembrane region" description="Helical" evidence="8">
    <location>
        <begin position="41"/>
        <end position="66"/>
    </location>
</feature>
<evidence type="ECO:0000313" key="9">
    <source>
        <dbReference type="EMBL" id="OJJ39153.1"/>
    </source>
</evidence>
<evidence type="ECO:0008006" key="11">
    <source>
        <dbReference type="Google" id="ProtNLM"/>
    </source>
</evidence>
<proteinExistence type="predicted"/>
<keyword evidence="4 8" id="KW-1133">Transmembrane helix</keyword>
<dbReference type="PANTHER" id="PTHR21212:SF0">
    <property type="entry name" value="SEIPIN"/>
    <property type="match status" value="1"/>
</dbReference>
<dbReference type="STRING" id="1073089.A0A1L9RWA1"/>
<keyword evidence="6 8" id="KW-0472">Membrane</keyword>
<dbReference type="AlphaFoldDB" id="A0A1L9RWA1"/>
<name>A0A1L9RWA1_ASPWE</name>
<gene>
    <name evidence="9" type="ORF">ASPWEDRAFT_49203</name>
</gene>
<keyword evidence="3" id="KW-0256">Endoplasmic reticulum</keyword>
<evidence type="ECO:0000256" key="6">
    <source>
        <dbReference type="ARBA" id="ARBA00023136"/>
    </source>
</evidence>
<dbReference type="Proteomes" id="UP000184383">
    <property type="component" value="Unassembled WGS sequence"/>
</dbReference>
<keyword evidence="10" id="KW-1185">Reference proteome</keyword>
<feature type="transmembrane region" description="Helical" evidence="8">
    <location>
        <begin position="248"/>
        <end position="274"/>
    </location>
</feature>
<evidence type="ECO:0000313" key="10">
    <source>
        <dbReference type="Proteomes" id="UP000184383"/>
    </source>
</evidence>
<evidence type="ECO:0000256" key="5">
    <source>
        <dbReference type="ARBA" id="ARBA00023098"/>
    </source>
</evidence>
<dbReference type="GO" id="GO:0005789">
    <property type="term" value="C:endoplasmic reticulum membrane"/>
    <property type="evidence" value="ECO:0007669"/>
    <property type="project" value="UniProtKB-SubCell"/>
</dbReference>
<dbReference type="RefSeq" id="XP_040692829.1">
    <property type="nucleotide sequence ID" value="XM_040837234.1"/>
</dbReference>
<dbReference type="OrthoDB" id="3990054at2759"/>
<keyword evidence="5" id="KW-0443">Lipid metabolism</keyword>
<organism evidence="9 10">
    <name type="scientific">Aspergillus wentii DTO 134E9</name>
    <dbReference type="NCBI Taxonomy" id="1073089"/>
    <lineage>
        <taxon>Eukaryota</taxon>
        <taxon>Fungi</taxon>
        <taxon>Dikarya</taxon>
        <taxon>Ascomycota</taxon>
        <taxon>Pezizomycotina</taxon>
        <taxon>Eurotiomycetes</taxon>
        <taxon>Eurotiomycetidae</taxon>
        <taxon>Eurotiales</taxon>
        <taxon>Aspergillaceae</taxon>
        <taxon>Aspergillus</taxon>
        <taxon>Aspergillus subgen. Cremei</taxon>
    </lineage>
</organism>
<reference evidence="10" key="1">
    <citation type="journal article" date="2017" name="Genome Biol.">
        <title>Comparative genomics reveals high biological diversity and specific adaptations in the industrially and medically important fungal genus Aspergillus.</title>
        <authorList>
            <person name="de Vries R.P."/>
            <person name="Riley R."/>
            <person name="Wiebenga A."/>
            <person name="Aguilar-Osorio G."/>
            <person name="Amillis S."/>
            <person name="Uchima C.A."/>
            <person name="Anderluh G."/>
            <person name="Asadollahi M."/>
            <person name="Askin M."/>
            <person name="Barry K."/>
            <person name="Battaglia E."/>
            <person name="Bayram O."/>
            <person name="Benocci T."/>
            <person name="Braus-Stromeyer S.A."/>
            <person name="Caldana C."/>
            <person name="Canovas D."/>
            <person name="Cerqueira G.C."/>
            <person name="Chen F."/>
            <person name="Chen W."/>
            <person name="Choi C."/>
            <person name="Clum A."/>
            <person name="Dos Santos R.A."/>
            <person name="Damasio A.R."/>
            <person name="Diallinas G."/>
            <person name="Emri T."/>
            <person name="Fekete E."/>
            <person name="Flipphi M."/>
            <person name="Freyberg S."/>
            <person name="Gallo A."/>
            <person name="Gournas C."/>
            <person name="Habgood R."/>
            <person name="Hainaut M."/>
            <person name="Harispe M.L."/>
            <person name="Henrissat B."/>
            <person name="Hilden K.S."/>
            <person name="Hope R."/>
            <person name="Hossain A."/>
            <person name="Karabika E."/>
            <person name="Karaffa L."/>
            <person name="Karanyi Z."/>
            <person name="Krasevec N."/>
            <person name="Kuo A."/>
            <person name="Kusch H."/>
            <person name="LaButti K."/>
            <person name="Lagendijk E.L."/>
            <person name="Lapidus A."/>
            <person name="Levasseur A."/>
            <person name="Lindquist E."/>
            <person name="Lipzen A."/>
            <person name="Logrieco A.F."/>
            <person name="MacCabe A."/>
            <person name="Maekelae M.R."/>
            <person name="Malavazi I."/>
            <person name="Melin P."/>
            <person name="Meyer V."/>
            <person name="Mielnichuk N."/>
            <person name="Miskei M."/>
            <person name="Molnar A.P."/>
            <person name="Mule G."/>
            <person name="Ngan C.Y."/>
            <person name="Orejas M."/>
            <person name="Orosz E."/>
            <person name="Ouedraogo J.P."/>
            <person name="Overkamp K.M."/>
            <person name="Park H.-S."/>
            <person name="Perrone G."/>
            <person name="Piumi F."/>
            <person name="Punt P.J."/>
            <person name="Ram A.F."/>
            <person name="Ramon A."/>
            <person name="Rauscher S."/>
            <person name="Record E."/>
            <person name="Riano-Pachon D.M."/>
            <person name="Robert V."/>
            <person name="Roehrig J."/>
            <person name="Ruller R."/>
            <person name="Salamov A."/>
            <person name="Salih N.S."/>
            <person name="Samson R.A."/>
            <person name="Sandor E."/>
            <person name="Sanguinetti M."/>
            <person name="Schuetze T."/>
            <person name="Sepcic K."/>
            <person name="Shelest E."/>
            <person name="Sherlock G."/>
            <person name="Sophianopoulou V."/>
            <person name="Squina F.M."/>
            <person name="Sun H."/>
            <person name="Susca A."/>
            <person name="Todd R.B."/>
            <person name="Tsang A."/>
            <person name="Unkles S.E."/>
            <person name="van de Wiele N."/>
            <person name="van Rossen-Uffink D."/>
            <person name="Oliveira J.V."/>
            <person name="Vesth T.C."/>
            <person name="Visser J."/>
            <person name="Yu J.-H."/>
            <person name="Zhou M."/>
            <person name="Andersen M.R."/>
            <person name="Archer D.B."/>
            <person name="Baker S.E."/>
            <person name="Benoit I."/>
            <person name="Brakhage A.A."/>
            <person name="Braus G.H."/>
            <person name="Fischer R."/>
            <person name="Frisvad J.C."/>
            <person name="Goldman G.H."/>
            <person name="Houbraken J."/>
            <person name="Oakley B."/>
            <person name="Pocsi I."/>
            <person name="Scazzocchio C."/>
            <person name="Seiboth B."/>
            <person name="vanKuyk P.A."/>
            <person name="Wortman J."/>
            <person name="Dyer P.S."/>
            <person name="Grigoriev I.V."/>
        </authorList>
    </citation>
    <scope>NUCLEOTIDE SEQUENCE [LARGE SCALE GENOMIC DNA]</scope>
    <source>
        <strain evidence="10">DTO 134E9</strain>
    </source>
</reference>
<dbReference type="GO" id="GO:0006629">
    <property type="term" value="P:lipid metabolic process"/>
    <property type="evidence" value="ECO:0007669"/>
    <property type="project" value="UniProtKB-KW"/>
</dbReference>
<accession>A0A1L9RWA1</accession>
<dbReference type="GeneID" id="63753082"/>
<evidence type="ECO:0000256" key="8">
    <source>
        <dbReference type="SAM" id="Phobius"/>
    </source>
</evidence>
<dbReference type="InterPro" id="IPR009617">
    <property type="entry name" value="Seipin"/>
</dbReference>
<dbReference type="CDD" id="cd23995">
    <property type="entry name" value="Seipin_BSCL2_like"/>
    <property type="match status" value="1"/>
</dbReference>